<evidence type="ECO:0000256" key="5">
    <source>
        <dbReference type="ARBA" id="ARBA00023002"/>
    </source>
</evidence>
<evidence type="ECO:0000256" key="3">
    <source>
        <dbReference type="ARBA" id="ARBA00022617"/>
    </source>
</evidence>
<evidence type="ECO:0000256" key="7">
    <source>
        <dbReference type="ARBA" id="ARBA00023033"/>
    </source>
</evidence>
<dbReference type="InterPro" id="IPR002974">
    <property type="entry name" value="Cyt_P450_E_CYP52_ascomycetes"/>
</dbReference>
<accession>A0A6G1K4Q6</accession>
<dbReference type="InterPro" id="IPR036396">
    <property type="entry name" value="Cyt_P450_sf"/>
</dbReference>
<dbReference type="AlphaFoldDB" id="A0A6G1K4Q6"/>
<evidence type="ECO:0000256" key="8">
    <source>
        <dbReference type="PIRSR" id="PIRSR602402-1"/>
    </source>
</evidence>
<evidence type="ECO:0000256" key="10">
    <source>
        <dbReference type="SAM" id="Phobius"/>
    </source>
</evidence>
<dbReference type="InterPro" id="IPR047146">
    <property type="entry name" value="Cyt_P450_E_CYP52_fungi"/>
</dbReference>
<dbReference type="Proteomes" id="UP000799428">
    <property type="component" value="Unassembled WGS sequence"/>
</dbReference>
<dbReference type="PRINTS" id="PR01239">
    <property type="entry name" value="EP450IICYP52"/>
</dbReference>
<dbReference type="PANTHER" id="PTHR24287:SF1">
    <property type="entry name" value="P450, PUTATIVE (EUROFUNG)-RELATED"/>
    <property type="match status" value="1"/>
</dbReference>
<comment type="cofactor">
    <cofactor evidence="1 8">
        <name>heme</name>
        <dbReference type="ChEBI" id="CHEBI:30413"/>
    </cofactor>
</comment>
<evidence type="ECO:0000256" key="9">
    <source>
        <dbReference type="RuleBase" id="RU000461"/>
    </source>
</evidence>
<organism evidence="11 12">
    <name type="scientific">Pleomassaria siparia CBS 279.74</name>
    <dbReference type="NCBI Taxonomy" id="1314801"/>
    <lineage>
        <taxon>Eukaryota</taxon>
        <taxon>Fungi</taxon>
        <taxon>Dikarya</taxon>
        <taxon>Ascomycota</taxon>
        <taxon>Pezizomycotina</taxon>
        <taxon>Dothideomycetes</taxon>
        <taxon>Pleosporomycetidae</taxon>
        <taxon>Pleosporales</taxon>
        <taxon>Pleomassariaceae</taxon>
        <taxon>Pleomassaria</taxon>
    </lineage>
</organism>
<name>A0A6G1K4Q6_9PLEO</name>
<keyword evidence="10" id="KW-1133">Transmembrane helix</keyword>
<comment type="similarity">
    <text evidence="2 9">Belongs to the cytochrome P450 family.</text>
</comment>
<keyword evidence="3 8" id="KW-0349">Heme</keyword>
<evidence type="ECO:0000313" key="12">
    <source>
        <dbReference type="Proteomes" id="UP000799428"/>
    </source>
</evidence>
<dbReference type="InterPro" id="IPR001128">
    <property type="entry name" value="Cyt_P450"/>
</dbReference>
<dbReference type="InterPro" id="IPR017972">
    <property type="entry name" value="Cyt_P450_CS"/>
</dbReference>
<protein>
    <submittedName>
        <fullName evidence="11">Cytochrome P450 52A12</fullName>
    </submittedName>
</protein>
<keyword evidence="10" id="KW-0472">Membrane</keyword>
<dbReference type="PRINTS" id="PR00464">
    <property type="entry name" value="EP450II"/>
</dbReference>
<dbReference type="CDD" id="cd11063">
    <property type="entry name" value="CYP52"/>
    <property type="match status" value="1"/>
</dbReference>
<keyword evidence="12" id="KW-1185">Reference proteome</keyword>
<dbReference type="Gene3D" id="1.10.630.10">
    <property type="entry name" value="Cytochrome P450"/>
    <property type="match status" value="1"/>
</dbReference>
<gene>
    <name evidence="11" type="ORF">K504DRAFT_470525</name>
</gene>
<sequence length="539" mass="61325">MHISLFASLWAVFFYLLYRVAFYISIELRHRSNARRLGCKQPALMEVGLFGIKNVRLFLKAHKESRIPDHVMERDQAYCDKVGKQVHTFNQNILGSTAIFTTEPKNIQTILAIKFKEFGLGESRNSNFFPLLGKGIFSTDGKQWEHSRALLRPQFARDQVADIDLEEGHMQSLFRCLPITPNGWTEVADMKTLFFRFTMDTATEFLFGVSVNSQLANLPGYSEIAKERNDLDDGNFTASFDASLAVLARASMLGDMYWMSHTKDFKENCGRCHDFIDRYINLALSEYKSAPQTHKGTGKPKYVFLDAIVEESRDPLFLRAQLLSILLAGRDTTASLLSFVFVMFLKHPAVFTKLRNVIVEDFGTYNNPKEISFTGLKNCQYLQWVLNETLRLFPVVPLNGRRALVDTSLPVGGGPDGKSPVYIRKGQEVYYSVYSMQRRKDLWGDDAAEFKPERWGGRRPGWEYLPFNGGPRICIGQQFALTEAGYVVVRLCQKFDKLEDVGNSWESVEKGGYGFIRQDASLTNCPADGVKVRLREAKD</sequence>
<evidence type="ECO:0000256" key="6">
    <source>
        <dbReference type="ARBA" id="ARBA00023004"/>
    </source>
</evidence>
<evidence type="ECO:0000256" key="1">
    <source>
        <dbReference type="ARBA" id="ARBA00001971"/>
    </source>
</evidence>
<dbReference type="GO" id="GO:0016712">
    <property type="term" value="F:oxidoreductase activity, acting on paired donors, with incorporation or reduction of molecular oxygen, reduced flavin or flavoprotein as one donor, and incorporation of one atom of oxygen"/>
    <property type="evidence" value="ECO:0007669"/>
    <property type="project" value="InterPro"/>
</dbReference>
<evidence type="ECO:0000256" key="2">
    <source>
        <dbReference type="ARBA" id="ARBA00010617"/>
    </source>
</evidence>
<feature type="binding site" description="axial binding residue" evidence="8">
    <location>
        <position position="474"/>
    </location>
    <ligand>
        <name>heme</name>
        <dbReference type="ChEBI" id="CHEBI:30413"/>
    </ligand>
    <ligandPart>
        <name>Fe</name>
        <dbReference type="ChEBI" id="CHEBI:18248"/>
    </ligandPart>
</feature>
<evidence type="ECO:0000313" key="11">
    <source>
        <dbReference type="EMBL" id="KAF2707357.1"/>
    </source>
</evidence>
<keyword evidence="4 8" id="KW-0479">Metal-binding</keyword>
<dbReference type="GO" id="GO:0020037">
    <property type="term" value="F:heme binding"/>
    <property type="evidence" value="ECO:0007669"/>
    <property type="project" value="InterPro"/>
</dbReference>
<keyword evidence="5 9" id="KW-0560">Oxidoreductase</keyword>
<evidence type="ECO:0000256" key="4">
    <source>
        <dbReference type="ARBA" id="ARBA00022723"/>
    </source>
</evidence>
<dbReference type="PRINTS" id="PR00385">
    <property type="entry name" value="P450"/>
</dbReference>
<dbReference type="PROSITE" id="PS00086">
    <property type="entry name" value="CYTOCHROME_P450"/>
    <property type="match status" value="1"/>
</dbReference>
<dbReference type="EMBL" id="MU005774">
    <property type="protein sequence ID" value="KAF2707357.1"/>
    <property type="molecule type" value="Genomic_DNA"/>
</dbReference>
<proteinExistence type="inferred from homology"/>
<dbReference type="SUPFAM" id="SSF48264">
    <property type="entry name" value="Cytochrome P450"/>
    <property type="match status" value="1"/>
</dbReference>
<keyword evidence="10" id="KW-0812">Transmembrane</keyword>
<keyword evidence="6 8" id="KW-0408">Iron</keyword>
<dbReference type="PANTHER" id="PTHR24287">
    <property type="entry name" value="P450, PUTATIVE (EUROFUNG)-RELATED"/>
    <property type="match status" value="1"/>
</dbReference>
<feature type="transmembrane region" description="Helical" evidence="10">
    <location>
        <begin position="6"/>
        <end position="26"/>
    </location>
</feature>
<dbReference type="InterPro" id="IPR002402">
    <property type="entry name" value="Cyt_P450_E_grp-II"/>
</dbReference>
<dbReference type="Pfam" id="PF00067">
    <property type="entry name" value="p450"/>
    <property type="match status" value="1"/>
</dbReference>
<keyword evidence="7 9" id="KW-0503">Monooxygenase</keyword>
<reference evidence="11" key="1">
    <citation type="journal article" date="2020" name="Stud. Mycol.">
        <title>101 Dothideomycetes genomes: a test case for predicting lifestyles and emergence of pathogens.</title>
        <authorList>
            <person name="Haridas S."/>
            <person name="Albert R."/>
            <person name="Binder M."/>
            <person name="Bloem J."/>
            <person name="Labutti K."/>
            <person name="Salamov A."/>
            <person name="Andreopoulos B."/>
            <person name="Baker S."/>
            <person name="Barry K."/>
            <person name="Bills G."/>
            <person name="Bluhm B."/>
            <person name="Cannon C."/>
            <person name="Castanera R."/>
            <person name="Culley D."/>
            <person name="Daum C."/>
            <person name="Ezra D."/>
            <person name="Gonzalez J."/>
            <person name="Henrissat B."/>
            <person name="Kuo A."/>
            <person name="Liang C."/>
            <person name="Lipzen A."/>
            <person name="Lutzoni F."/>
            <person name="Magnuson J."/>
            <person name="Mondo S."/>
            <person name="Nolan M."/>
            <person name="Ohm R."/>
            <person name="Pangilinan J."/>
            <person name="Park H.-J."/>
            <person name="Ramirez L."/>
            <person name="Alfaro M."/>
            <person name="Sun H."/>
            <person name="Tritt A."/>
            <person name="Yoshinaga Y."/>
            <person name="Zwiers L.-H."/>
            <person name="Turgeon B."/>
            <person name="Goodwin S."/>
            <person name="Spatafora J."/>
            <person name="Crous P."/>
            <person name="Grigoriev I."/>
        </authorList>
    </citation>
    <scope>NUCLEOTIDE SEQUENCE</scope>
    <source>
        <strain evidence="11">CBS 279.74</strain>
    </source>
</reference>
<dbReference type="OrthoDB" id="1470350at2759"/>
<dbReference type="GO" id="GO:0005506">
    <property type="term" value="F:iron ion binding"/>
    <property type="evidence" value="ECO:0007669"/>
    <property type="project" value="InterPro"/>
</dbReference>